<dbReference type="AlphaFoldDB" id="A0A9P7C3D5"/>
<evidence type="ECO:0000313" key="2">
    <source>
        <dbReference type="EMBL" id="KAG1533515.1"/>
    </source>
</evidence>
<dbReference type="Proteomes" id="UP000740926">
    <property type="component" value="Unassembled WGS sequence"/>
</dbReference>
<accession>A0A9P7C3D5</accession>
<protein>
    <submittedName>
        <fullName evidence="2">Uncharacterized protein</fullName>
    </submittedName>
</protein>
<feature type="compositionally biased region" description="Low complexity" evidence="1">
    <location>
        <begin position="59"/>
        <end position="73"/>
    </location>
</feature>
<evidence type="ECO:0000313" key="3">
    <source>
        <dbReference type="Proteomes" id="UP000740926"/>
    </source>
</evidence>
<comment type="caution">
    <text evidence="2">The sequence shown here is derived from an EMBL/GenBank/DDBJ whole genome shotgun (WGS) entry which is preliminary data.</text>
</comment>
<reference evidence="2 3" key="1">
    <citation type="journal article" date="2020" name="Microb. Genom.">
        <title>Genetic diversity of clinical and environmental Mucorales isolates obtained from an investigation of mucormycosis cases among solid organ transplant recipients.</title>
        <authorList>
            <person name="Nguyen M.H."/>
            <person name="Kaul D."/>
            <person name="Muto C."/>
            <person name="Cheng S.J."/>
            <person name="Richter R.A."/>
            <person name="Bruno V.M."/>
            <person name="Liu G."/>
            <person name="Beyhan S."/>
            <person name="Sundermann A.J."/>
            <person name="Mounaud S."/>
            <person name="Pasculle A.W."/>
            <person name="Nierman W.C."/>
            <person name="Driscoll E."/>
            <person name="Cumbie R."/>
            <person name="Clancy C.J."/>
            <person name="Dupont C.L."/>
        </authorList>
    </citation>
    <scope>NUCLEOTIDE SEQUENCE [LARGE SCALE GENOMIC DNA]</scope>
    <source>
        <strain evidence="2 3">GL24</strain>
    </source>
</reference>
<feature type="region of interest" description="Disordered" evidence="1">
    <location>
        <begin position="1"/>
        <end position="92"/>
    </location>
</feature>
<feature type="compositionally biased region" description="Low complexity" evidence="1">
    <location>
        <begin position="12"/>
        <end position="34"/>
    </location>
</feature>
<evidence type="ECO:0000256" key="1">
    <source>
        <dbReference type="SAM" id="MobiDB-lite"/>
    </source>
</evidence>
<proteinExistence type="predicted"/>
<sequence>MAESSKLDSTLRRASASRRWSPAAPAWAARPAAGAGHGCPSSGHRARPPAVLPAPATRPGPARCRARPAATAGVPDRHTARWQGRLSPVHHR</sequence>
<organism evidence="2 3">
    <name type="scientific">Rhizopus delemar</name>
    <dbReference type="NCBI Taxonomy" id="936053"/>
    <lineage>
        <taxon>Eukaryota</taxon>
        <taxon>Fungi</taxon>
        <taxon>Fungi incertae sedis</taxon>
        <taxon>Mucoromycota</taxon>
        <taxon>Mucoromycotina</taxon>
        <taxon>Mucoromycetes</taxon>
        <taxon>Mucorales</taxon>
        <taxon>Mucorineae</taxon>
        <taxon>Rhizopodaceae</taxon>
        <taxon>Rhizopus</taxon>
    </lineage>
</organism>
<gene>
    <name evidence="2" type="ORF">G6F50_015853</name>
</gene>
<name>A0A9P7C3D5_9FUNG</name>
<keyword evidence="3" id="KW-1185">Reference proteome</keyword>
<feature type="compositionally biased region" description="Basic and acidic residues" evidence="1">
    <location>
        <begin position="1"/>
        <end position="11"/>
    </location>
</feature>
<dbReference type="EMBL" id="JAANIU010009231">
    <property type="protein sequence ID" value="KAG1533515.1"/>
    <property type="molecule type" value="Genomic_DNA"/>
</dbReference>